<keyword evidence="2" id="KW-1185">Reference proteome</keyword>
<reference evidence="1 2" key="1">
    <citation type="journal article" date="2020" name="ISME J.">
        <title>Uncovering the hidden diversity of litter-decomposition mechanisms in mushroom-forming fungi.</title>
        <authorList>
            <person name="Floudas D."/>
            <person name="Bentzer J."/>
            <person name="Ahren D."/>
            <person name="Johansson T."/>
            <person name="Persson P."/>
            <person name="Tunlid A."/>
        </authorList>
    </citation>
    <scope>NUCLEOTIDE SEQUENCE [LARGE SCALE GENOMIC DNA]</scope>
    <source>
        <strain evidence="1 2">CBS 291.85</strain>
    </source>
</reference>
<gene>
    <name evidence="1" type="ORF">D9758_013542</name>
</gene>
<accession>A0A8H5FKS3</accession>
<evidence type="ECO:0008006" key="3">
    <source>
        <dbReference type="Google" id="ProtNLM"/>
    </source>
</evidence>
<dbReference type="OrthoDB" id="3365698at2759"/>
<protein>
    <recommendedName>
        <fullName evidence="3">F-box domain-containing protein</fullName>
    </recommendedName>
</protein>
<proteinExistence type="predicted"/>
<dbReference type="Proteomes" id="UP000559256">
    <property type="component" value="Unassembled WGS sequence"/>
</dbReference>
<dbReference type="EMBL" id="JAACJM010000176">
    <property type="protein sequence ID" value="KAF5340421.1"/>
    <property type="molecule type" value="Genomic_DNA"/>
</dbReference>
<evidence type="ECO:0000313" key="2">
    <source>
        <dbReference type="Proteomes" id="UP000559256"/>
    </source>
</evidence>
<dbReference type="AlphaFoldDB" id="A0A8H5FKS3"/>
<comment type="caution">
    <text evidence="1">The sequence shown here is derived from an EMBL/GenBank/DDBJ whole genome shotgun (WGS) entry which is preliminary data.</text>
</comment>
<sequence>MNSLDGFAGYLFDERIHGPIHLPPYIIASLQSMLKDEEAHINASQLGVAQEASSQIEGRQWKVAKIRDLLSPIRRLPQECIEEIFFHYIRLREHKDRLGRQRLLRESQTEGLYDRVPPIVLLSNICSHWRNIVHSNPRLWTLLFPRTYSVTDKVPPAALMVEWLEHSRSLLVDVGICYSNRVSDDEWHAYCDLLVPISGRLRSLELPIELIIKGETVSERIRGLSFPQLEETRVTPSTRLCINSLLVTPHYFGNAFKTATRLSQLNFQGLLEVRQGSMQSYLDFPFPTSRLTKLTLICLSLGQSMLRDVIGASP</sequence>
<evidence type="ECO:0000313" key="1">
    <source>
        <dbReference type="EMBL" id="KAF5340421.1"/>
    </source>
</evidence>
<organism evidence="1 2">
    <name type="scientific">Tetrapyrgos nigripes</name>
    <dbReference type="NCBI Taxonomy" id="182062"/>
    <lineage>
        <taxon>Eukaryota</taxon>
        <taxon>Fungi</taxon>
        <taxon>Dikarya</taxon>
        <taxon>Basidiomycota</taxon>
        <taxon>Agaricomycotina</taxon>
        <taxon>Agaricomycetes</taxon>
        <taxon>Agaricomycetidae</taxon>
        <taxon>Agaricales</taxon>
        <taxon>Marasmiineae</taxon>
        <taxon>Marasmiaceae</taxon>
        <taxon>Tetrapyrgos</taxon>
    </lineage>
</organism>
<name>A0A8H5FKS3_9AGAR</name>